<organism evidence="2 3">
    <name type="scientific">Nostocoides japonicum T1-X7</name>
    <dbReference type="NCBI Taxonomy" id="1194083"/>
    <lineage>
        <taxon>Bacteria</taxon>
        <taxon>Bacillati</taxon>
        <taxon>Actinomycetota</taxon>
        <taxon>Actinomycetes</taxon>
        <taxon>Micrococcales</taxon>
        <taxon>Intrasporangiaceae</taxon>
        <taxon>Nostocoides</taxon>
    </lineage>
</organism>
<gene>
    <name evidence="2" type="ORF">BN12_1620009</name>
</gene>
<dbReference type="EMBL" id="CAJB01000071">
    <property type="protein sequence ID" value="CCH77085.1"/>
    <property type="molecule type" value="Genomic_DNA"/>
</dbReference>
<accession>A0A077LYN6</accession>
<protein>
    <submittedName>
        <fullName evidence="2">Uncharacterized protein</fullName>
    </submittedName>
</protein>
<dbReference type="Proteomes" id="UP000035721">
    <property type="component" value="Unassembled WGS sequence"/>
</dbReference>
<dbReference type="STRING" id="1194083.BN12_1620009"/>
<evidence type="ECO:0000313" key="2">
    <source>
        <dbReference type="EMBL" id="CCH77085.1"/>
    </source>
</evidence>
<feature type="transmembrane region" description="Helical" evidence="1">
    <location>
        <begin position="27"/>
        <end position="45"/>
    </location>
</feature>
<keyword evidence="1" id="KW-0812">Transmembrane</keyword>
<dbReference type="AlphaFoldDB" id="A0A077LYN6"/>
<evidence type="ECO:0000256" key="1">
    <source>
        <dbReference type="SAM" id="Phobius"/>
    </source>
</evidence>
<reference evidence="2 3" key="1">
    <citation type="journal article" date="2013" name="ISME J.">
        <title>A metabolic model for members of the genus Tetrasphaera involved in enhanced biological phosphorus removal.</title>
        <authorList>
            <person name="Kristiansen R."/>
            <person name="Nguyen H.T.T."/>
            <person name="Saunders A.M."/>
            <person name="Nielsen J.L."/>
            <person name="Wimmer R."/>
            <person name="Le V.Q."/>
            <person name="McIlroy S.J."/>
            <person name="Petrovski S."/>
            <person name="Seviour R.J."/>
            <person name="Calteau A."/>
            <person name="Nielsen K.L."/>
            <person name="Nielsen P.H."/>
        </authorList>
    </citation>
    <scope>NUCLEOTIDE SEQUENCE [LARGE SCALE GENOMIC DNA]</scope>
    <source>
        <strain evidence="2 3">T1-X7</strain>
    </source>
</reference>
<keyword evidence="1" id="KW-0472">Membrane</keyword>
<evidence type="ECO:0000313" key="3">
    <source>
        <dbReference type="Proteomes" id="UP000035721"/>
    </source>
</evidence>
<keyword evidence="1" id="KW-1133">Transmembrane helix</keyword>
<dbReference type="RefSeq" id="WP_200901234.1">
    <property type="nucleotide sequence ID" value="NZ_HF570958.1"/>
</dbReference>
<proteinExistence type="predicted"/>
<comment type="caution">
    <text evidence="2">The sequence shown here is derived from an EMBL/GenBank/DDBJ whole genome shotgun (WGS) entry which is preliminary data.</text>
</comment>
<name>A0A077LYN6_9MICO</name>
<sequence>MLLGILGFFTLMAAIQTVVLEVTGRPAVLSALVLLLLVVCLGITWRARRRLDL</sequence>
<keyword evidence="3" id="KW-1185">Reference proteome</keyword>